<gene>
    <name evidence="3" type="ORF">GCM10007359_11200</name>
</gene>
<evidence type="ECO:0000313" key="4">
    <source>
        <dbReference type="Proteomes" id="UP000600171"/>
    </source>
</evidence>
<evidence type="ECO:0000256" key="1">
    <source>
        <dbReference type="SAM" id="MobiDB-lite"/>
    </source>
</evidence>
<dbReference type="AlphaFoldDB" id="A0A917ISV9"/>
<reference evidence="3 4" key="1">
    <citation type="journal article" date="2014" name="Int. J. Syst. Evol. Microbiol.">
        <title>Complete genome sequence of Corynebacterium casei LMG S-19264T (=DSM 44701T), isolated from a smear-ripened cheese.</title>
        <authorList>
            <consortium name="US DOE Joint Genome Institute (JGI-PGF)"/>
            <person name="Walter F."/>
            <person name="Albersmeier A."/>
            <person name="Kalinowski J."/>
            <person name="Ruckert C."/>
        </authorList>
    </citation>
    <scope>NUCLEOTIDE SEQUENCE [LARGE SCALE GENOMIC DNA]</scope>
    <source>
        <strain evidence="3 4">CCM 8669</strain>
    </source>
</reference>
<proteinExistence type="predicted"/>
<accession>A0A917ISV9</accession>
<feature type="transmembrane region" description="Helical" evidence="2">
    <location>
        <begin position="64"/>
        <end position="84"/>
    </location>
</feature>
<feature type="region of interest" description="Disordered" evidence="1">
    <location>
        <begin position="316"/>
        <end position="338"/>
    </location>
</feature>
<protein>
    <submittedName>
        <fullName evidence="3">Uncharacterized protein</fullName>
    </submittedName>
</protein>
<comment type="caution">
    <text evidence="3">The sequence shown here is derived from an EMBL/GenBank/DDBJ whole genome shotgun (WGS) entry which is preliminary data.</text>
</comment>
<keyword evidence="2" id="KW-1133">Transmembrane helix</keyword>
<organism evidence="3 4">
    <name type="scientific">Rothia aerolata</name>
    <dbReference type="NCBI Taxonomy" id="1812262"/>
    <lineage>
        <taxon>Bacteria</taxon>
        <taxon>Bacillati</taxon>
        <taxon>Actinomycetota</taxon>
        <taxon>Actinomycetes</taxon>
        <taxon>Micrococcales</taxon>
        <taxon>Micrococcaceae</taxon>
        <taxon>Rothia</taxon>
    </lineage>
</organism>
<keyword evidence="2" id="KW-0812">Transmembrane</keyword>
<evidence type="ECO:0000256" key="2">
    <source>
        <dbReference type="SAM" id="Phobius"/>
    </source>
</evidence>
<dbReference type="EMBL" id="BMDC01000001">
    <property type="protein sequence ID" value="GGH61729.1"/>
    <property type="molecule type" value="Genomic_DNA"/>
</dbReference>
<feature type="transmembrane region" description="Helical" evidence="2">
    <location>
        <begin position="12"/>
        <end position="32"/>
    </location>
</feature>
<evidence type="ECO:0000313" key="3">
    <source>
        <dbReference type="EMBL" id="GGH61729.1"/>
    </source>
</evidence>
<dbReference type="RefSeq" id="WP_188359290.1">
    <property type="nucleotide sequence ID" value="NZ_BMDC01000001.1"/>
</dbReference>
<keyword evidence="4" id="KW-1185">Reference proteome</keyword>
<feature type="transmembrane region" description="Helical" evidence="2">
    <location>
        <begin position="38"/>
        <end position="57"/>
    </location>
</feature>
<feature type="transmembrane region" description="Helical" evidence="2">
    <location>
        <begin position="142"/>
        <end position="161"/>
    </location>
</feature>
<name>A0A917ISV9_9MICC</name>
<dbReference type="Proteomes" id="UP000600171">
    <property type="component" value="Unassembled WGS sequence"/>
</dbReference>
<keyword evidence="2" id="KW-0472">Membrane</keyword>
<sequence>MSSAYYSTGFFRVSLALYMGCVLVEFLLWYNSAALTEPYAWVPLLASIGWGFLLVFFPSRNLQLPPFMIPLILLVSLGTVQMMLAALPHNINPRNITLPLMVIVLISSVLVVRNHITAGWAVLFFSSLLVLKWHLVLFVPTIHIAALFLVPCMIVFAAHLFKYQIEQASHRARQARILLQNAELRQAAEVGARDVAAQRVYEVRTLTEDMLHRIAYNPEPVTAEEIKQFRFTEAQLRDTIRGRYVVNQKILDAALEARRRGAKVDILDERGEQLPVSVMRAVTTAAVDMLEDASGGTITIRAFPVGDPIAVMLVHDGNSEDDEPSAVEISPTGEIDRF</sequence>